<proteinExistence type="predicted"/>
<protein>
    <submittedName>
        <fullName evidence="1">Uncharacterized protein</fullName>
    </submittedName>
</protein>
<keyword evidence="2" id="KW-1185">Reference proteome</keyword>
<sequence length="78" mass="8303">MGMIEQIRIAAMGEGEDEYTAPPARILDLAVIGEDADIDIYDTDPAGKTLDKPAFSVRVPARSLAIALNAAIEESNQS</sequence>
<dbReference type="Proteomes" id="UP000638648">
    <property type="component" value="Unassembled WGS sequence"/>
</dbReference>
<comment type="caution">
    <text evidence="1">The sequence shown here is derived from an EMBL/GenBank/DDBJ whole genome shotgun (WGS) entry which is preliminary data.</text>
</comment>
<organism evidence="1 2">
    <name type="scientific">Actinopolymorpha pittospori</name>
    <dbReference type="NCBI Taxonomy" id="648752"/>
    <lineage>
        <taxon>Bacteria</taxon>
        <taxon>Bacillati</taxon>
        <taxon>Actinomycetota</taxon>
        <taxon>Actinomycetes</taxon>
        <taxon>Propionibacteriales</taxon>
        <taxon>Actinopolymorphaceae</taxon>
        <taxon>Actinopolymorpha</taxon>
    </lineage>
</organism>
<dbReference type="EMBL" id="JADBEM010000001">
    <property type="protein sequence ID" value="MBE1609925.1"/>
    <property type="molecule type" value="Genomic_DNA"/>
</dbReference>
<evidence type="ECO:0000313" key="1">
    <source>
        <dbReference type="EMBL" id="MBE1609925.1"/>
    </source>
</evidence>
<evidence type="ECO:0000313" key="2">
    <source>
        <dbReference type="Proteomes" id="UP000638648"/>
    </source>
</evidence>
<dbReference type="AlphaFoldDB" id="A0A927N7K6"/>
<name>A0A927N7K6_9ACTN</name>
<accession>A0A927N7K6</accession>
<dbReference type="RefSeq" id="WP_192753400.1">
    <property type="nucleotide sequence ID" value="NZ_BAABJL010000141.1"/>
</dbReference>
<gene>
    <name evidence="1" type="ORF">HEB94_006773</name>
</gene>
<reference evidence="1" key="1">
    <citation type="submission" date="2020-10" db="EMBL/GenBank/DDBJ databases">
        <title>Sequencing the genomes of 1000 actinobacteria strains.</title>
        <authorList>
            <person name="Klenk H.-P."/>
        </authorList>
    </citation>
    <scope>NUCLEOTIDE SEQUENCE</scope>
    <source>
        <strain evidence="1">DSM 45354</strain>
    </source>
</reference>